<reference evidence="2 3" key="1">
    <citation type="journal article" date="2018" name="PLoS Pathog.">
        <title>Evolution of structural diversity of trichothecenes, a family of toxins produced by plant pathogenic and entomopathogenic fungi.</title>
        <authorList>
            <person name="Proctor R.H."/>
            <person name="McCormick S.P."/>
            <person name="Kim H.S."/>
            <person name="Cardoza R.E."/>
            <person name="Stanley A.M."/>
            <person name="Lindo L."/>
            <person name="Kelly A."/>
            <person name="Brown D.W."/>
            <person name="Lee T."/>
            <person name="Vaughan M.M."/>
            <person name="Alexander N.J."/>
            <person name="Busman M."/>
            <person name="Gutierrez S."/>
        </authorList>
    </citation>
    <scope>NUCLEOTIDE SEQUENCE [LARGE SCALE GENOMIC DNA]</scope>
    <source>
        <strain evidence="2 3">IBT 40837</strain>
    </source>
</reference>
<dbReference type="InterPro" id="IPR009072">
    <property type="entry name" value="Histone-fold"/>
</dbReference>
<feature type="compositionally biased region" description="Polar residues" evidence="1">
    <location>
        <begin position="813"/>
        <end position="858"/>
    </location>
</feature>
<feature type="compositionally biased region" description="Acidic residues" evidence="1">
    <location>
        <begin position="337"/>
        <end position="346"/>
    </location>
</feature>
<organism evidence="2 3">
    <name type="scientific">Trichoderma arundinaceum</name>
    <dbReference type="NCBI Taxonomy" id="490622"/>
    <lineage>
        <taxon>Eukaryota</taxon>
        <taxon>Fungi</taxon>
        <taxon>Dikarya</taxon>
        <taxon>Ascomycota</taxon>
        <taxon>Pezizomycotina</taxon>
        <taxon>Sordariomycetes</taxon>
        <taxon>Hypocreomycetidae</taxon>
        <taxon>Hypocreales</taxon>
        <taxon>Hypocreaceae</taxon>
        <taxon>Trichoderma</taxon>
    </lineage>
</organism>
<dbReference type="PANTHER" id="PTHR15992">
    <property type="entry name" value="HOLLIDAY JUNCTION RECOGNITION PROTEIN"/>
    <property type="match status" value="1"/>
</dbReference>
<dbReference type="EMBL" id="PXOA01000329">
    <property type="protein sequence ID" value="RFU76760.1"/>
    <property type="molecule type" value="Genomic_DNA"/>
</dbReference>
<sequence>MEPPAKRRRMSQWMLDKENVDEDDDELAFQPFEVEAKRDPDYKLSVERAYADQRFQATMAHIFDKYGRDFEGIGDEIDLVTGEIVVNNGHIRNMRDEGDVGDGLGHDLGDGEDDEDEGILLEDLFDDEEEYGDEDTEERRSDIEVFGGKARDDNNTEEEEEDRIIQGREAPLTAHSTALVLGSSSGNAQSVSRPLLRTSPYTTHKSSPLLLEPPTELPFASSPLSFDRSPFAMEPWSFPGQYTDPLWNQPDLFAAHQPQKQQLPIKASRYDFPAQSGQSSIWAPRSKFRDNEDEPLRSAFTATFGRHLLAKRKKVIRHALLLPSIKPTESDNKEIGEGDEEEDEDVILTGRKSREIKGSDPTLMRPAKDRDDIQQSSSLSPLLGKEPEERAWEGTSSDSGYKSVQSARKGRKRKQRPDEASRAISFPQQLIAPHEKPLLDDQPDEADGRRRPGRMRKQVDFLNKISWADALAELRVEKQLIGLPATGSRNSLGSGHVEINRGLEPVSKYDKRPALVELEDDYIPDSADDEDDDEDNSNSAIDLSISHEKEVGRPNASGQHRAQLSGSFPHKNADSSCLLSDDEAPTLLSKPRKSISSKTAKSILPLREIHNVKTQKGAKASSPDAVKAKWSKSHRNTNNKYAAQDTSPITDKSAIKSGGYVDIFTEGYSSVAPLSSSPTSFLSRFTLQASLDDRPQTSEDSAKKARHQPAAIPSSSPCRRSEDTPQATAPTQKRRQSKKPVSPGVEQLTAAVTQSKQPAKYTAGLTVIDDSSYETSDELPHMESSPLVKAHLHVEPTLPSPRRTASPPEAETRTTSQSPSKISSKCPTKSPLKRTSSALPSQSTSVNQVTSLPSLSNPPQTPRHSNRHSLKAPSSRRSILSLLSDDEDEEVDELGRNLAAMPKLLSSATRSTARKVWKSSSRTREVYHTPVKKRPSEPISPGSIIKTPGEVVLGLGERKVFMGS</sequence>
<dbReference type="GO" id="GO:0046982">
    <property type="term" value="F:protein heterodimerization activity"/>
    <property type="evidence" value="ECO:0007669"/>
    <property type="project" value="InterPro"/>
</dbReference>
<dbReference type="GO" id="GO:0042393">
    <property type="term" value="F:histone binding"/>
    <property type="evidence" value="ECO:0007669"/>
    <property type="project" value="InterPro"/>
</dbReference>
<evidence type="ECO:0000313" key="2">
    <source>
        <dbReference type="EMBL" id="RFU76760.1"/>
    </source>
</evidence>
<dbReference type="Proteomes" id="UP000266272">
    <property type="component" value="Unassembled WGS sequence"/>
</dbReference>
<dbReference type="Gene3D" id="1.10.20.10">
    <property type="entry name" value="Histone, subunit A"/>
    <property type="match status" value="1"/>
</dbReference>
<feature type="region of interest" description="Disordered" evidence="1">
    <location>
        <begin position="508"/>
        <end position="654"/>
    </location>
</feature>
<feature type="region of interest" description="Disordered" evidence="1">
    <location>
        <begin position="907"/>
        <end position="945"/>
    </location>
</feature>
<accession>A0A395NL30</accession>
<comment type="caution">
    <text evidence="2">The sequence shown here is derived from an EMBL/GenBank/DDBJ whole genome shotgun (WGS) entry which is preliminary data.</text>
</comment>
<feature type="compositionally biased region" description="Polar residues" evidence="1">
    <location>
        <begin position="556"/>
        <end position="566"/>
    </location>
</feature>
<protein>
    <submittedName>
        <fullName evidence="2">Uncharacterized protein</fullName>
    </submittedName>
</protein>
<feature type="compositionally biased region" description="Polar residues" evidence="1">
    <location>
        <begin position="713"/>
        <end position="731"/>
    </location>
</feature>
<gene>
    <name evidence="2" type="ORF">TARUN_5487</name>
</gene>
<name>A0A395NL30_TRIAR</name>
<evidence type="ECO:0000313" key="3">
    <source>
        <dbReference type="Proteomes" id="UP000266272"/>
    </source>
</evidence>
<feature type="compositionally biased region" description="Polar residues" evidence="1">
    <location>
        <begin position="638"/>
        <end position="650"/>
    </location>
</feature>
<dbReference type="InterPro" id="IPR018465">
    <property type="entry name" value="Scm3/HJURP"/>
</dbReference>
<proteinExistence type="predicted"/>
<dbReference type="AlphaFoldDB" id="A0A395NL30"/>
<dbReference type="GO" id="GO:0005634">
    <property type="term" value="C:nucleus"/>
    <property type="evidence" value="ECO:0007669"/>
    <property type="project" value="InterPro"/>
</dbReference>
<feature type="region of interest" description="Disordered" evidence="1">
    <location>
        <begin position="691"/>
        <end position="886"/>
    </location>
</feature>
<dbReference type="OrthoDB" id="2420608at2759"/>
<feature type="compositionally biased region" description="Acidic residues" evidence="1">
    <location>
        <begin position="517"/>
        <end position="536"/>
    </location>
</feature>
<feature type="compositionally biased region" description="Polar residues" evidence="1">
    <location>
        <begin position="394"/>
        <end position="406"/>
    </location>
</feature>
<feature type="compositionally biased region" description="Basic and acidic residues" evidence="1">
    <location>
        <begin position="691"/>
        <end position="703"/>
    </location>
</feature>
<feature type="region of interest" description="Disordered" evidence="1">
    <location>
        <begin position="328"/>
        <end position="458"/>
    </location>
</feature>
<dbReference type="Pfam" id="PF10384">
    <property type="entry name" value="Scm3"/>
    <property type="match status" value="1"/>
</dbReference>
<dbReference type="PANTHER" id="PTHR15992:SF5">
    <property type="entry name" value="HOLLIDAY JUNCTION RECOGNITION PROTEIN"/>
    <property type="match status" value="1"/>
</dbReference>
<keyword evidence="3" id="KW-1185">Reference proteome</keyword>
<evidence type="ECO:0000256" key="1">
    <source>
        <dbReference type="SAM" id="MobiDB-lite"/>
    </source>
</evidence>